<evidence type="ECO:0000256" key="1">
    <source>
        <dbReference type="SAM" id="MobiDB-lite"/>
    </source>
</evidence>
<evidence type="ECO:0000313" key="2">
    <source>
        <dbReference type="EMBL" id="TGY73333.1"/>
    </source>
</evidence>
<feature type="region of interest" description="Disordered" evidence="1">
    <location>
        <begin position="25"/>
        <end position="55"/>
    </location>
</feature>
<evidence type="ECO:0008006" key="4">
    <source>
        <dbReference type="Google" id="ProtNLM"/>
    </source>
</evidence>
<dbReference type="AlphaFoldDB" id="A0A4S2FVE3"/>
<protein>
    <recommendedName>
        <fullName evidence="4">Conjugal transfer protein TraD</fullName>
    </recommendedName>
</protein>
<proteinExistence type="predicted"/>
<dbReference type="Proteomes" id="UP000306630">
    <property type="component" value="Unassembled WGS sequence"/>
</dbReference>
<dbReference type="EMBL" id="SRYD01000033">
    <property type="protein sequence ID" value="TGY73333.1"/>
    <property type="molecule type" value="Genomic_DNA"/>
</dbReference>
<feature type="compositionally biased region" description="Basic and acidic residues" evidence="1">
    <location>
        <begin position="25"/>
        <end position="38"/>
    </location>
</feature>
<name>A0A4S2FVE3_9BACT</name>
<dbReference type="RefSeq" id="WP_135993427.1">
    <property type="nucleotide sequence ID" value="NZ_SRYD01000033.1"/>
</dbReference>
<gene>
    <name evidence="2" type="ORF">E5333_09040</name>
</gene>
<evidence type="ECO:0000313" key="3">
    <source>
        <dbReference type="Proteomes" id="UP000306630"/>
    </source>
</evidence>
<accession>A0A4S2FVE3</accession>
<reference evidence="2 3" key="1">
    <citation type="submission" date="2019-04" db="EMBL/GenBank/DDBJ databases">
        <title>Microbes associate with the intestines of laboratory mice.</title>
        <authorList>
            <person name="Navarre W."/>
            <person name="Wong E."/>
            <person name="Huang K."/>
            <person name="Tropini C."/>
            <person name="Ng K."/>
            <person name="Yu B."/>
        </authorList>
    </citation>
    <scope>NUCLEOTIDE SEQUENCE [LARGE SCALE GENOMIC DNA]</scope>
    <source>
        <strain evidence="2 3">NM06_A21</strain>
    </source>
</reference>
<sequence>METLLIIALLASNVWLIRKVLKKPEAPPAGKEEADTVEKSAPPDPDGAAEAPTEVIGKSNFDVGQFIDSFREIAKEAATEAAKEVVPLIIKEIGTPADAGFPDIPEEKPTVQVPVDKLDEIFSTHSVSELTGETPPPADANAEGIDFDELQSTMKVLKDKPHTEEDEKIARRVLPELEGTEIIEYVKLDPVVRKRILMIECQLPDTTEEHDAPPEKSDDAAPKKKIVFHADIDTTDIDAIDFNIFH</sequence>
<comment type="caution">
    <text evidence="2">The sequence shown here is derived from an EMBL/GenBank/DDBJ whole genome shotgun (WGS) entry which is preliminary data.</text>
</comment>
<organism evidence="2 3">
    <name type="scientific">Muribaculum intestinale</name>
    <dbReference type="NCBI Taxonomy" id="1796646"/>
    <lineage>
        <taxon>Bacteria</taxon>
        <taxon>Pseudomonadati</taxon>
        <taxon>Bacteroidota</taxon>
        <taxon>Bacteroidia</taxon>
        <taxon>Bacteroidales</taxon>
        <taxon>Muribaculaceae</taxon>
        <taxon>Muribaculum</taxon>
    </lineage>
</organism>